<dbReference type="RefSeq" id="XP_047760182.1">
    <property type="nucleotide sequence ID" value="XM_047904097.1"/>
</dbReference>
<dbReference type="SUPFAM" id="SSF81383">
    <property type="entry name" value="F-box domain"/>
    <property type="match status" value="1"/>
</dbReference>
<organism evidence="2 3">
    <name type="scientific">Passalora fulva</name>
    <name type="common">Tomato leaf mold</name>
    <name type="synonym">Cladosporium fulvum</name>
    <dbReference type="NCBI Taxonomy" id="5499"/>
    <lineage>
        <taxon>Eukaryota</taxon>
        <taxon>Fungi</taxon>
        <taxon>Dikarya</taxon>
        <taxon>Ascomycota</taxon>
        <taxon>Pezizomycotina</taxon>
        <taxon>Dothideomycetes</taxon>
        <taxon>Dothideomycetidae</taxon>
        <taxon>Mycosphaerellales</taxon>
        <taxon>Mycosphaerellaceae</taxon>
        <taxon>Fulvia</taxon>
    </lineage>
</organism>
<accession>A0A9Q8LE17</accession>
<reference evidence="2" key="1">
    <citation type="submission" date="2021-12" db="EMBL/GenBank/DDBJ databases">
        <authorList>
            <person name="Zaccaron A."/>
            <person name="Stergiopoulos I."/>
        </authorList>
    </citation>
    <scope>NUCLEOTIDE SEQUENCE</scope>
    <source>
        <strain evidence="2">Race5_Kim</strain>
    </source>
</reference>
<dbReference type="InterPro" id="IPR001810">
    <property type="entry name" value="F-box_dom"/>
</dbReference>
<protein>
    <recommendedName>
        <fullName evidence="1">F-box domain-containing protein</fullName>
    </recommendedName>
</protein>
<reference evidence="2" key="2">
    <citation type="journal article" date="2022" name="Microb. Genom.">
        <title>A chromosome-scale genome assembly of the tomato pathogen Cladosporium fulvum reveals a compartmentalized genome architecture and the presence of a dispensable chromosome.</title>
        <authorList>
            <person name="Zaccaron A.Z."/>
            <person name="Chen L.H."/>
            <person name="Samaras A."/>
            <person name="Stergiopoulos I."/>
        </authorList>
    </citation>
    <scope>NUCLEOTIDE SEQUENCE</scope>
    <source>
        <strain evidence="2">Race5_Kim</strain>
    </source>
</reference>
<name>A0A9Q8LE17_PASFU</name>
<evidence type="ECO:0000259" key="1">
    <source>
        <dbReference type="Pfam" id="PF00646"/>
    </source>
</evidence>
<evidence type="ECO:0000313" key="2">
    <source>
        <dbReference type="EMBL" id="UJO15816.1"/>
    </source>
</evidence>
<dbReference type="EMBL" id="CP090166">
    <property type="protein sequence ID" value="UJO15816.1"/>
    <property type="molecule type" value="Genomic_DNA"/>
</dbReference>
<dbReference type="Pfam" id="PF00646">
    <property type="entry name" value="F-box"/>
    <property type="match status" value="1"/>
</dbReference>
<keyword evidence="3" id="KW-1185">Reference proteome</keyword>
<feature type="domain" description="F-box" evidence="1">
    <location>
        <begin position="68"/>
        <end position="100"/>
    </location>
</feature>
<proteinExistence type="predicted"/>
<dbReference type="OrthoDB" id="3800738at2759"/>
<evidence type="ECO:0000313" key="3">
    <source>
        <dbReference type="Proteomes" id="UP000756132"/>
    </source>
</evidence>
<dbReference type="AlphaFoldDB" id="A0A9Q8LE17"/>
<gene>
    <name evidence="2" type="ORF">CLAFUR5_04949</name>
</gene>
<sequence>MDSDSIHNLAIVRGGLTVLAKESGSLRPGALLRELEKLRDLFKGIDIAEENAESARSSAATQVFNTYELTEMILQQLPLQDLVKAQQVCRMSRNVCRDSKRIGHGFSVYSVDVNLRCNAPFKKLIDFDLTRRLGLRNTLHLLGGQPVGPTANWLPHEWYAEPPDRAYVSFVLGHESKRTWHTRGFSRSDRFEASSTIYDRTIIAPATPTPNANDAERELWRSVAWTQDDCEVKVHLRRECSEGHPLDDIRVFTHGVTLGEIFDWMWSMITARPLWTKVKCPTGDLLDGHRTETQTNGTTVTYGPKEW</sequence>
<dbReference type="KEGG" id="ffu:CLAFUR5_04949"/>
<dbReference type="GeneID" id="71984827"/>
<dbReference type="InterPro" id="IPR036047">
    <property type="entry name" value="F-box-like_dom_sf"/>
</dbReference>
<dbReference type="Proteomes" id="UP000756132">
    <property type="component" value="Chromosome 4"/>
</dbReference>